<name>A6KND3_RAT</name>
<dbReference type="EMBL" id="CH474073">
    <property type="protein sequence ID" value="EDL86658.1"/>
    <property type="molecule type" value="Genomic_DNA"/>
</dbReference>
<organism evidence="1 2">
    <name type="scientific">Rattus norvegicus</name>
    <name type="common">Rat</name>
    <dbReference type="NCBI Taxonomy" id="10116"/>
    <lineage>
        <taxon>Eukaryota</taxon>
        <taxon>Metazoa</taxon>
        <taxon>Chordata</taxon>
        <taxon>Craniata</taxon>
        <taxon>Vertebrata</taxon>
        <taxon>Euteleostomi</taxon>
        <taxon>Mammalia</taxon>
        <taxon>Eutheria</taxon>
        <taxon>Euarchontoglires</taxon>
        <taxon>Glires</taxon>
        <taxon>Rodentia</taxon>
        <taxon>Myomorpha</taxon>
        <taxon>Muroidea</taxon>
        <taxon>Muridae</taxon>
        <taxon>Murinae</taxon>
        <taxon>Rattus</taxon>
    </lineage>
</organism>
<proteinExistence type="predicted"/>
<dbReference type="PANTHER" id="PTHR14947:SF24">
    <property type="entry name" value="ZINC FINGER PROTEIN 781-RELATED"/>
    <property type="match status" value="1"/>
</dbReference>
<dbReference type="InterPro" id="IPR039938">
    <property type="entry name" value="Sp4-like"/>
</dbReference>
<reference evidence="2" key="1">
    <citation type="submission" date="2005-09" db="EMBL/GenBank/DDBJ databases">
        <authorList>
            <person name="Mural R.J."/>
            <person name="Li P.W."/>
            <person name="Adams M.D."/>
            <person name="Amanatides P.G."/>
            <person name="Baden-Tillson H."/>
            <person name="Barnstead M."/>
            <person name="Chin S.H."/>
            <person name="Dew I."/>
            <person name="Evans C.A."/>
            <person name="Ferriera S."/>
            <person name="Flanigan M."/>
            <person name="Fosler C."/>
            <person name="Glodek A."/>
            <person name="Gu Z."/>
            <person name="Holt R.A."/>
            <person name="Jennings D."/>
            <person name="Kraft C.L."/>
            <person name="Lu F."/>
            <person name="Nguyen T."/>
            <person name="Nusskern D.R."/>
            <person name="Pfannkoch C.M."/>
            <person name="Sitter C."/>
            <person name="Sutton G.G."/>
            <person name="Venter J.C."/>
            <person name="Wang Z."/>
            <person name="Woodage T."/>
            <person name="Zheng X.H."/>
            <person name="Zhong F."/>
        </authorList>
    </citation>
    <scope>NUCLEOTIDE SEQUENCE [LARGE SCALE GENOMIC DNA]</scope>
    <source>
        <strain>BN</strain>
        <strain evidence="2">Sprague-Dawley</strain>
    </source>
</reference>
<evidence type="ECO:0000313" key="2">
    <source>
        <dbReference type="Proteomes" id="UP000234681"/>
    </source>
</evidence>
<gene>
    <name evidence="1" type="ORF">rCG_41278</name>
</gene>
<dbReference type="PANTHER" id="PTHR14947">
    <property type="entry name" value="ZINC FINGER PROTEIN"/>
    <property type="match status" value="1"/>
</dbReference>
<protein>
    <submittedName>
        <fullName evidence="1">RCG41278</fullName>
    </submittedName>
</protein>
<dbReference type="AlphaFoldDB" id="A6KND3"/>
<feature type="non-terminal residue" evidence="1">
    <location>
        <position position="116"/>
    </location>
</feature>
<sequence length="116" mass="12814">MKESIVEKSPMHVSSVGKPSCITMLFDTMNRFTGERRPMAVSNYVGKPSHFIVPSIAMKGLTLGRNPMYVNSVGKPLCITVLFVAMKIFTLQRNPMCVSCVGQPSLITVLFNAMKE</sequence>
<accession>A6KND3</accession>
<evidence type="ECO:0000313" key="1">
    <source>
        <dbReference type="EMBL" id="EDL86658.1"/>
    </source>
</evidence>
<dbReference type="Proteomes" id="UP000234681">
    <property type="component" value="Chromosome 18"/>
</dbReference>